<dbReference type="PANTHER" id="PTHR46229">
    <property type="entry name" value="BOLA TRANSCRIPTION REGULATOR"/>
    <property type="match status" value="1"/>
</dbReference>
<sequence length="149" mass="16662">MLSSNLFRRIQIRSIMSNNTSGPVADAIKEKLTAAFTPLHLEVRNESHMHKIFHSNSTFSRSRFDNRPKGSETHFKVIVVSTKFNEARTPIAKHRLVNDVLREEVAGPVHALSIVAMTPEKWQETLEKGEMIGASPSCRGGDGSLPKRN</sequence>
<dbReference type="SUPFAM" id="SSF82657">
    <property type="entry name" value="BolA-like"/>
    <property type="match status" value="1"/>
</dbReference>
<dbReference type="EMBL" id="JABMIG020000004">
    <property type="protein sequence ID" value="KAL3805157.1"/>
    <property type="molecule type" value="Genomic_DNA"/>
</dbReference>
<dbReference type="AlphaFoldDB" id="A0ABD3QXY8"/>
<reference evidence="3 4" key="1">
    <citation type="journal article" date="2020" name="G3 (Bethesda)">
        <title>Improved Reference Genome for Cyclotella cryptica CCMP332, a Model for Cell Wall Morphogenesis, Salinity Adaptation, and Lipid Production in Diatoms (Bacillariophyta).</title>
        <authorList>
            <person name="Roberts W.R."/>
            <person name="Downey K.M."/>
            <person name="Ruck E.C."/>
            <person name="Traller J.C."/>
            <person name="Alverson A.J."/>
        </authorList>
    </citation>
    <scope>NUCLEOTIDE SEQUENCE [LARGE SCALE GENOMIC DNA]</scope>
    <source>
        <strain evidence="3 4">CCMP332</strain>
    </source>
</reference>
<dbReference type="InterPro" id="IPR002634">
    <property type="entry name" value="BolA"/>
</dbReference>
<gene>
    <name evidence="3" type="ORF">HJC23_003385</name>
</gene>
<dbReference type="InterPro" id="IPR050961">
    <property type="entry name" value="BolA/IbaG_stress_morph_reg"/>
</dbReference>
<evidence type="ECO:0000256" key="1">
    <source>
        <dbReference type="ARBA" id="ARBA00005578"/>
    </source>
</evidence>
<comment type="similarity">
    <text evidence="1 2">Belongs to the BolA/IbaG family.</text>
</comment>
<accession>A0ABD3QXY8</accession>
<evidence type="ECO:0008006" key="5">
    <source>
        <dbReference type="Google" id="ProtNLM"/>
    </source>
</evidence>
<evidence type="ECO:0000313" key="4">
    <source>
        <dbReference type="Proteomes" id="UP001516023"/>
    </source>
</evidence>
<dbReference type="Pfam" id="PF01722">
    <property type="entry name" value="BolA"/>
    <property type="match status" value="1"/>
</dbReference>
<keyword evidence="4" id="KW-1185">Reference proteome</keyword>
<comment type="caution">
    <text evidence="3">The sequence shown here is derived from an EMBL/GenBank/DDBJ whole genome shotgun (WGS) entry which is preliminary data.</text>
</comment>
<protein>
    <recommendedName>
        <fullName evidence="5">BolA-like protein</fullName>
    </recommendedName>
</protein>
<proteinExistence type="inferred from homology"/>
<evidence type="ECO:0000313" key="3">
    <source>
        <dbReference type="EMBL" id="KAL3805157.1"/>
    </source>
</evidence>
<dbReference type="PANTHER" id="PTHR46229:SF2">
    <property type="entry name" value="BOLA-LIKE PROTEIN 1"/>
    <property type="match status" value="1"/>
</dbReference>
<dbReference type="InterPro" id="IPR036065">
    <property type="entry name" value="BolA-like_sf"/>
</dbReference>
<organism evidence="3 4">
    <name type="scientific">Cyclotella cryptica</name>
    <dbReference type="NCBI Taxonomy" id="29204"/>
    <lineage>
        <taxon>Eukaryota</taxon>
        <taxon>Sar</taxon>
        <taxon>Stramenopiles</taxon>
        <taxon>Ochrophyta</taxon>
        <taxon>Bacillariophyta</taxon>
        <taxon>Coscinodiscophyceae</taxon>
        <taxon>Thalassiosirophycidae</taxon>
        <taxon>Stephanodiscales</taxon>
        <taxon>Stephanodiscaceae</taxon>
        <taxon>Cyclotella</taxon>
    </lineage>
</organism>
<name>A0ABD3QXY8_9STRA</name>
<dbReference type="Gene3D" id="3.10.20.90">
    <property type="entry name" value="Phosphatidylinositol 3-kinase Catalytic Subunit, Chain A, domain 1"/>
    <property type="match status" value="1"/>
</dbReference>
<evidence type="ECO:0000256" key="2">
    <source>
        <dbReference type="RuleBase" id="RU003860"/>
    </source>
</evidence>
<dbReference type="Proteomes" id="UP001516023">
    <property type="component" value="Unassembled WGS sequence"/>
</dbReference>